<evidence type="ECO:0000256" key="2">
    <source>
        <dbReference type="ARBA" id="ARBA00023239"/>
    </source>
</evidence>
<reference evidence="4 5" key="1">
    <citation type="journal article" date="2021" name="ISME Commun">
        <title>Automated analysis of genomic sequences facilitates high-throughput and comprehensive description of bacteria.</title>
        <authorList>
            <person name="Hitch T.C.A."/>
        </authorList>
    </citation>
    <scope>NUCLEOTIDE SEQUENCE [LARGE SCALE GENOMIC DNA]</scope>
    <source>
        <strain evidence="4 5">Sanger_29</strain>
    </source>
</reference>
<organism evidence="4 5">
    <name type="scientific">Muricoprocola aceti</name>
    <dbReference type="NCBI Taxonomy" id="2981772"/>
    <lineage>
        <taxon>Bacteria</taxon>
        <taxon>Bacillati</taxon>
        <taxon>Bacillota</taxon>
        <taxon>Clostridia</taxon>
        <taxon>Lachnospirales</taxon>
        <taxon>Lachnospiraceae</taxon>
        <taxon>Muricoprocola</taxon>
    </lineage>
</organism>
<accession>A0ABT2SII2</accession>
<dbReference type="Proteomes" id="UP001652338">
    <property type="component" value="Unassembled WGS sequence"/>
</dbReference>
<dbReference type="Pfam" id="PF00701">
    <property type="entry name" value="DHDPS"/>
    <property type="match status" value="1"/>
</dbReference>
<dbReference type="CDD" id="cd00408">
    <property type="entry name" value="DHDPS-like"/>
    <property type="match status" value="1"/>
</dbReference>
<sequence length="302" mass="33610">MKKLFGTVIPIITPLTEDDGIDIESLKNLTEHCIKNGMQCLYPCGTTGEMMYLTVEERKMIAEMVVKQAAGRVPVFVHVGAWNLKDTIELAQHAVAIGADGIGVVTPVFYQISDRGIADYYIAVAKSVPEDFPVYLYGIKQNAINDLTKDTCEMVVKECKNVIGAKYSFPDMTRLQLLMTVNHENFSVLVGPDHLFEAVVAVGGDGVISGNAMCIPEHYCAIWNALQAGDYKLATKLQRRTNILNATMCEINNIAAYKVILKAEGVIATTKMRRPLENLTSDQEKELLEKMKELNYRKVEIR</sequence>
<dbReference type="SMART" id="SM01130">
    <property type="entry name" value="DHDPS"/>
    <property type="match status" value="1"/>
</dbReference>
<gene>
    <name evidence="4" type="ORF">OCV47_02860</name>
</gene>
<dbReference type="PIRSF" id="PIRSF001365">
    <property type="entry name" value="DHDPS"/>
    <property type="match status" value="1"/>
</dbReference>
<dbReference type="InterPro" id="IPR002220">
    <property type="entry name" value="DapA-like"/>
</dbReference>
<evidence type="ECO:0000256" key="1">
    <source>
        <dbReference type="ARBA" id="ARBA00007592"/>
    </source>
</evidence>
<comment type="similarity">
    <text evidence="1 3">Belongs to the DapA family.</text>
</comment>
<evidence type="ECO:0000313" key="5">
    <source>
        <dbReference type="Proteomes" id="UP001652338"/>
    </source>
</evidence>
<dbReference type="Gene3D" id="3.20.20.70">
    <property type="entry name" value="Aldolase class I"/>
    <property type="match status" value="1"/>
</dbReference>
<evidence type="ECO:0000313" key="4">
    <source>
        <dbReference type="EMBL" id="MCU6724307.1"/>
    </source>
</evidence>
<keyword evidence="2 3" id="KW-0456">Lyase</keyword>
<dbReference type="PRINTS" id="PR00146">
    <property type="entry name" value="DHPICSNTHASE"/>
</dbReference>
<dbReference type="SUPFAM" id="SSF51569">
    <property type="entry name" value="Aldolase"/>
    <property type="match status" value="1"/>
</dbReference>
<proteinExistence type="inferred from homology"/>
<name>A0ABT2SII2_9FIRM</name>
<dbReference type="EMBL" id="JAOQKE010000002">
    <property type="protein sequence ID" value="MCU6724307.1"/>
    <property type="molecule type" value="Genomic_DNA"/>
</dbReference>
<dbReference type="PANTHER" id="PTHR12128">
    <property type="entry name" value="DIHYDRODIPICOLINATE SYNTHASE"/>
    <property type="match status" value="1"/>
</dbReference>
<dbReference type="PANTHER" id="PTHR12128:SF66">
    <property type="entry name" value="4-HYDROXY-2-OXOGLUTARATE ALDOLASE, MITOCHONDRIAL"/>
    <property type="match status" value="1"/>
</dbReference>
<protein>
    <submittedName>
        <fullName evidence="4">Dihydrodipicolinate synthase family protein</fullName>
    </submittedName>
</protein>
<keyword evidence="5" id="KW-1185">Reference proteome</keyword>
<evidence type="ECO:0000256" key="3">
    <source>
        <dbReference type="PIRNR" id="PIRNR001365"/>
    </source>
</evidence>
<comment type="caution">
    <text evidence="4">The sequence shown here is derived from an EMBL/GenBank/DDBJ whole genome shotgun (WGS) entry which is preliminary data.</text>
</comment>
<dbReference type="InterPro" id="IPR013785">
    <property type="entry name" value="Aldolase_TIM"/>
</dbReference>
<dbReference type="RefSeq" id="WP_256298739.1">
    <property type="nucleotide sequence ID" value="NZ_JAOQKE010000002.1"/>
</dbReference>